<dbReference type="EMBL" id="LNYJ01000011">
    <property type="protein sequence ID" value="KTD16102.1"/>
    <property type="molecule type" value="Genomic_DNA"/>
</dbReference>
<comment type="caution">
    <text evidence="3">The sequence shown here is derived from an EMBL/GenBank/DDBJ whole genome shotgun (WGS) entry which is preliminary data.</text>
</comment>
<evidence type="ECO:0000256" key="1">
    <source>
        <dbReference type="SAM" id="SignalP"/>
    </source>
</evidence>
<evidence type="ECO:0000313" key="4">
    <source>
        <dbReference type="Proteomes" id="UP000055035"/>
    </source>
</evidence>
<accession>A0A0W0V8A6</accession>
<dbReference type="InterPro" id="IPR025392">
    <property type="entry name" value="DUF4124"/>
</dbReference>
<sequence length="170" mass="19357">MPRFLLVSVFILAANSLNASIYKWIDSQGVTHLSDSRQEDFTNQALGISEAKSNSVQHKQNLSITPSPSKKEQGYEVEIFQPKNQETIRNNQGRLIVLSRLSRPLFRNKQQLLLDDKIYCTQTGSYFVLDNVNRGAHKLVIQIVDGQGKIISVSQPIVIYMHRAFIRRNS</sequence>
<dbReference type="AlphaFoldDB" id="A0A0W0V8A6"/>
<protein>
    <recommendedName>
        <fullName evidence="2">DUF4124 domain-containing protein</fullName>
    </recommendedName>
</protein>
<organism evidence="3 4">
    <name type="scientific">Legionella jordanis</name>
    <dbReference type="NCBI Taxonomy" id="456"/>
    <lineage>
        <taxon>Bacteria</taxon>
        <taxon>Pseudomonadati</taxon>
        <taxon>Pseudomonadota</taxon>
        <taxon>Gammaproteobacteria</taxon>
        <taxon>Legionellales</taxon>
        <taxon>Legionellaceae</taxon>
        <taxon>Legionella</taxon>
    </lineage>
</organism>
<dbReference type="PATRIC" id="fig|456.5.peg.433"/>
<name>A0A0W0V8A6_9GAMM</name>
<dbReference type="Proteomes" id="UP000055035">
    <property type="component" value="Unassembled WGS sequence"/>
</dbReference>
<feature type="domain" description="DUF4124" evidence="2">
    <location>
        <begin position="10"/>
        <end position="70"/>
    </location>
</feature>
<proteinExistence type="predicted"/>
<keyword evidence="4" id="KW-1185">Reference proteome</keyword>
<feature type="chain" id="PRO_5006914536" description="DUF4124 domain-containing protein" evidence="1">
    <location>
        <begin position="20"/>
        <end position="170"/>
    </location>
</feature>
<dbReference type="Pfam" id="PF13511">
    <property type="entry name" value="DUF4124"/>
    <property type="match status" value="1"/>
</dbReference>
<keyword evidence="1" id="KW-0732">Signal</keyword>
<dbReference type="STRING" id="456.Ljor_0408"/>
<evidence type="ECO:0000259" key="2">
    <source>
        <dbReference type="Pfam" id="PF13511"/>
    </source>
</evidence>
<evidence type="ECO:0000313" key="3">
    <source>
        <dbReference type="EMBL" id="KTD16102.1"/>
    </source>
</evidence>
<reference evidence="3 4" key="1">
    <citation type="submission" date="2015-11" db="EMBL/GenBank/DDBJ databases">
        <title>Genomic analysis of 38 Legionella species identifies large and diverse effector repertoires.</title>
        <authorList>
            <person name="Burstein D."/>
            <person name="Amaro F."/>
            <person name="Zusman T."/>
            <person name="Lifshitz Z."/>
            <person name="Cohen O."/>
            <person name="Gilbert J.A."/>
            <person name="Pupko T."/>
            <person name="Shuman H.A."/>
            <person name="Segal G."/>
        </authorList>
    </citation>
    <scope>NUCLEOTIDE SEQUENCE [LARGE SCALE GENOMIC DNA]</scope>
    <source>
        <strain evidence="3 4">BL-540</strain>
    </source>
</reference>
<gene>
    <name evidence="3" type="ORF">Ljor_0408</name>
</gene>
<feature type="signal peptide" evidence="1">
    <location>
        <begin position="1"/>
        <end position="19"/>
    </location>
</feature>